<dbReference type="Proteomes" id="UP001275084">
    <property type="component" value="Unassembled WGS sequence"/>
</dbReference>
<proteinExistence type="predicted"/>
<reference evidence="2" key="2">
    <citation type="submission" date="2023-06" db="EMBL/GenBank/DDBJ databases">
        <authorList>
            <consortium name="Lawrence Berkeley National Laboratory"/>
            <person name="Haridas S."/>
            <person name="Hensen N."/>
            <person name="Bonometti L."/>
            <person name="Westerberg I."/>
            <person name="Brannstrom I.O."/>
            <person name="Guillou S."/>
            <person name="Cros-Aarteil S."/>
            <person name="Calhoun S."/>
            <person name="Kuo A."/>
            <person name="Mondo S."/>
            <person name="Pangilinan J."/>
            <person name="Riley R."/>
            <person name="Labutti K."/>
            <person name="Andreopoulos B."/>
            <person name="Lipzen A."/>
            <person name="Chen C."/>
            <person name="Yanf M."/>
            <person name="Daum C."/>
            <person name="Ng V."/>
            <person name="Clum A."/>
            <person name="Steindorff A."/>
            <person name="Ohm R."/>
            <person name="Martin F."/>
            <person name="Silar P."/>
            <person name="Natvig D."/>
            <person name="Lalanne C."/>
            <person name="Gautier V."/>
            <person name="Ament-Velasquez S.L."/>
            <person name="Kruys A."/>
            <person name="Hutchinson M.I."/>
            <person name="Powell A.J."/>
            <person name="Barry K."/>
            <person name="Miller A.N."/>
            <person name="Grigoriev I.V."/>
            <person name="Debuchy R."/>
            <person name="Gladieux P."/>
            <person name="Thoren M.H."/>
            <person name="Johannesson H."/>
        </authorList>
    </citation>
    <scope>NUCLEOTIDE SEQUENCE</scope>
    <source>
        <strain evidence="2">CBS 955.72</strain>
    </source>
</reference>
<name>A0AAJ0HQT1_9PEZI</name>
<feature type="region of interest" description="Disordered" evidence="1">
    <location>
        <begin position="117"/>
        <end position="187"/>
    </location>
</feature>
<feature type="compositionally biased region" description="Basic and acidic residues" evidence="1">
    <location>
        <begin position="384"/>
        <end position="393"/>
    </location>
</feature>
<evidence type="ECO:0000313" key="3">
    <source>
        <dbReference type="Proteomes" id="UP001275084"/>
    </source>
</evidence>
<protein>
    <submittedName>
        <fullName evidence="2">Uncharacterized protein</fullName>
    </submittedName>
</protein>
<feature type="region of interest" description="Disordered" evidence="1">
    <location>
        <begin position="216"/>
        <end position="244"/>
    </location>
</feature>
<dbReference type="EMBL" id="JAUIQD010000002">
    <property type="protein sequence ID" value="KAK3359458.1"/>
    <property type="molecule type" value="Genomic_DNA"/>
</dbReference>
<organism evidence="2 3">
    <name type="scientific">Lasiosphaeria hispida</name>
    <dbReference type="NCBI Taxonomy" id="260671"/>
    <lineage>
        <taxon>Eukaryota</taxon>
        <taxon>Fungi</taxon>
        <taxon>Dikarya</taxon>
        <taxon>Ascomycota</taxon>
        <taxon>Pezizomycotina</taxon>
        <taxon>Sordariomycetes</taxon>
        <taxon>Sordariomycetidae</taxon>
        <taxon>Sordariales</taxon>
        <taxon>Lasiosphaeriaceae</taxon>
        <taxon>Lasiosphaeria</taxon>
    </lineage>
</organism>
<evidence type="ECO:0000256" key="1">
    <source>
        <dbReference type="SAM" id="MobiDB-lite"/>
    </source>
</evidence>
<dbReference type="AlphaFoldDB" id="A0AAJ0HQT1"/>
<keyword evidence="3" id="KW-1185">Reference proteome</keyword>
<reference evidence="2" key="1">
    <citation type="journal article" date="2023" name="Mol. Phylogenet. Evol.">
        <title>Genome-scale phylogeny and comparative genomics of the fungal order Sordariales.</title>
        <authorList>
            <person name="Hensen N."/>
            <person name="Bonometti L."/>
            <person name="Westerberg I."/>
            <person name="Brannstrom I.O."/>
            <person name="Guillou S."/>
            <person name="Cros-Aarteil S."/>
            <person name="Calhoun S."/>
            <person name="Haridas S."/>
            <person name="Kuo A."/>
            <person name="Mondo S."/>
            <person name="Pangilinan J."/>
            <person name="Riley R."/>
            <person name="LaButti K."/>
            <person name="Andreopoulos B."/>
            <person name="Lipzen A."/>
            <person name="Chen C."/>
            <person name="Yan M."/>
            <person name="Daum C."/>
            <person name="Ng V."/>
            <person name="Clum A."/>
            <person name="Steindorff A."/>
            <person name="Ohm R.A."/>
            <person name="Martin F."/>
            <person name="Silar P."/>
            <person name="Natvig D.O."/>
            <person name="Lalanne C."/>
            <person name="Gautier V."/>
            <person name="Ament-Velasquez S.L."/>
            <person name="Kruys A."/>
            <person name="Hutchinson M.I."/>
            <person name="Powell A.J."/>
            <person name="Barry K."/>
            <person name="Miller A.N."/>
            <person name="Grigoriev I.V."/>
            <person name="Debuchy R."/>
            <person name="Gladieux P."/>
            <person name="Hiltunen Thoren M."/>
            <person name="Johannesson H."/>
        </authorList>
    </citation>
    <scope>NUCLEOTIDE SEQUENCE</scope>
    <source>
        <strain evidence="2">CBS 955.72</strain>
    </source>
</reference>
<accession>A0AAJ0HQT1</accession>
<sequence length="564" mass="62773">MSTHPGNNSNNTVPPPLPVRRPAWHLPAFRNFADLCGRWGPPPASLDAAGVAYLCRGLSRERNNQPHGARYRPSVTAQGGWLMARNLLREVEGALPSGAAGRGGSGREEWGRFEGEYLEEVDGGGGGRYGDEEESDDEPKVDSGGSDSYWCGREGSRHGYDSDGDFDSDDHNGYGFDDGDDDDEDYAHEYDVDDEDAGFDRISYWTAARNDLLTGSGVQLPKETPPAGADDNADDLAEDANNPSRITPAELDALAVKVFGDEGEALLNKKFLQDTGCWWEWVLKLIVMAEDFETSADASKEMIEQLEAKRKSQEAFIDELRSPGPTRDFQDYHRSSSITALGFRNLDEDETQIEPDRDQPDRGSSAGKEDENDGYSQEQSIEVGRQETLDREAAPSPESSSTKGYPGDEFSALHSTGEEEPSEAKKEALRLRQQLQSIRRDMITVDLWSRFVEATLTRELAVLAQTREIILDDLFCDGTGKGEDEGRLGFVSQQKPYTALLHDHGPSSLWKDVPWMKEWASKDKVTEARETFVQYAMKRWNNGGDIWEIRKKMEDIMAEKGFGV</sequence>
<evidence type="ECO:0000313" key="2">
    <source>
        <dbReference type="EMBL" id="KAK3359458.1"/>
    </source>
</evidence>
<gene>
    <name evidence="2" type="ORF">B0T25DRAFT_99040</name>
</gene>
<feature type="region of interest" description="Disordered" evidence="1">
    <location>
        <begin position="340"/>
        <end position="427"/>
    </location>
</feature>
<comment type="caution">
    <text evidence="2">The sequence shown here is derived from an EMBL/GenBank/DDBJ whole genome shotgun (WGS) entry which is preliminary data.</text>
</comment>
<feature type="compositionally biased region" description="Acidic residues" evidence="1">
    <location>
        <begin position="177"/>
        <end position="187"/>
    </location>
</feature>